<gene>
    <name evidence="2" type="ORF">g.37251</name>
</gene>
<feature type="signal peptide" evidence="1">
    <location>
        <begin position="1"/>
        <end position="25"/>
    </location>
</feature>
<organism evidence="2">
    <name type="scientific">Lygus hesperus</name>
    <name type="common">Western plant bug</name>
    <dbReference type="NCBI Taxonomy" id="30085"/>
    <lineage>
        <taxon>Eukaryota</taxon>
        <taxon>Metazoa</taxon>
        <taxon>Ecdysozoa</taxon>
        <taxon>Arthropoda</taxon>
        <taxon>Hexapoda</taxon>
        <taxon>Insecta</taxon>
        <taxon>Pterygota</taxon>
        <taxon>Neoptera</taxon>
        <taxon>Paraneoptera</taxon>
        <taxon>Hemiptera</taxon>
        <taxon>Heteroptera</taxon>
        <taxon>Panheteroptera</taxon>
        <taxon>Cimicomorpha</taxon>
        <taxon>Miridae</taxon>
        <taxon>Mirini</taxon>
        <taxon>Lygus</taxon>
    </lineage>
</organism>
<accession>A0A146L7F1</accession>
<protein>
    <submittedName>
        <fullName evidence="2">Uncharacterized protein</fullName>
    </submittedName>
</protein>
<keyword evidence="1" id="KW-0732">Signal</keyword>
<dbReference type="EMBL" id="GDHC01014336">
    <property type="protein sequence ID" value="JAQ04293.1"/>
    <property type="molecule type" value="Transcribed_RNA"/>
</dbReference>
<proteinExistence type="predicted"/>
<feature type="chain" id="PRO_5007526966" evidence="1">
    <location>
        <begin position="26"/>
        <end position="219"/>
    </location>
</feature>
<sequence>KELSLSTMRQYLAIWLLVIVRVESAEWVNCFSVDDVFVDIVFPTFEDDMTEKGKFSEITHHQGITYDIRGFVRFHEMRHSNALICAEEMNPVRMVELRIDWLSAKLKIFVERLLLKFLRKFTLYDGQMFVEVPSARFTNINATIVFTDKKCDMVFKYERFQYDRPEVHAGWFVRKIWDFAYSTKTIKFIIEAKIDQFVSSMIIPAVMKQREAICGFLRS</sequence>
<dbReference type="AlphaFoldDB" id="A0A146L7F1"/>
<evidence type="ECO:0000256" key="1">
    <source>
        <dbReference type="SAM" id="SignalP"/>
    </source>
</evidence>
<feature type="non-terminal residue" evidence="2">
    <location>
        <position position="1"/>
    </location>
</feature>
<evidence type="ECO:0000313" key="2">
    <source>
        <dbReference type="EMBL" id="JAQ04293.1"/>
    </source>
</evidence>
<name>A0A146L7F1_LYGHE</name>
<reference evidence="2" key="1">
    <citation type="journal article" date="2016" name="Gigascience">
        <title>De novo construction of an expanded transcriptome assembly for the western tarnished plant bug, Lygus hesperus.</title>
        <authorList>
            <person name="Tassone E.E."/>
            <person name="Geib S.M."/>
            <person name="Hall B."/>
            <person name="Fabrick J.A."/>
            <person name="Brent C.S."/>
            <person name="Hull J.J."/>
        </authorList>
    </citation>
    <scope>NUCLEOTIDE SEQUENCE</scope>
</reference>